<keyword evidence="2" id="KW-1185">Reference proteome</keyword>
<accession>A0AAD5M9A8</accession>
<dbReference type="EMBL" id="JAHQIW010001749">
    <property type="protein sequence ID" value="KAJ1353570.1"/>
    <property type="molecule type" value="Genomic_DNA"/>
</dbReference>
<dbReference type="Proteomes" id="UP001196413">
    <property type="component" value="Unassembled WGS sequence"/>
</dbReference>
<sequence>MNEKACIIIGNTVTAICSNTGVAATPCDLLPANADVKITPVSAHRDNFGSLSMNFILLIRYLRFLKKDSLQTTNIIMASWSRAMWQSVVNRAIRMLASGPFGSHFFSAVATVGGN</sequence>
<name>A0AAD5M9A8_PARTN</name>
<protein>
    <submittedName>
        <fullName evidence="1">Uncharacterized protein</fullName>
    </submittedName>
</protein>
<gene>
    <name evidence="1" type="ORF">KIN20_010223</name>
</gene>
<evidence type="ECO:0000313" key="1">
    <source>
        <dbReference type="EMBL" id="KAJ1353570.1"/>
    </source>
</evidence>
<proteinExistence type="predicted"/>
<organism evidence="1 2">
    <name type="scientific">Parelaphostrongylus tenuis</name>
    <name type="common">Meningeal worm</name>
    <dbReference type="NCBI Taxonomy" id="148309"/>
    <lineage>
        <taxon>Eukaryota</taxon>
        <taxon>Metazoa</taxon>
        <taxon>Ecdysozoa</taxon>
        <taxon>Nematoda</taxon>
        <taxon>Chromadorea</taxon>
        <taxon>Rhabditida</taxon>
        <taxon>Rhabditina</taxon>
        <taxon>Rhabditomorpha</taxon>
        <taxon>Strongyloidea</taxon>
        <taxon>Metastrongylidae</taxon>
        <taxon>Parelaphostrongylus</taxon>
    </lineage>
</organism>
<evidence type="ECO:0000313" key="2">
    <source>
        <dbReference type="Proteomes" id="UP001196413"/>
    </source>
</evidence>
<dbReference type="AlphaFoldDB" id="A0AAD5M9A8"/>
<comment type="caution">
    <text evidence="1">The sequence shown here is derived from an EMBL/GenBank/DDBJ whole genome shotgun (WGS) entry which is preliminary data.</text>
</comment>
<reference evidence="1" key="1">
    <citation type="submission" date="2021-06" db="EMBL/GenBank/DDBJ databases">
        <title>Parelaphostrongylus tenuis whole genome reference sequence.</title>
        <authorList>
            <person name="Garwood T.J."/>
            <person name="Larsen P.A."/>
            <person name="Fountain-Jones N.M."/>
            <person name="Garbe J.R."/>
            <person name="Macchietto M.G."/>
            <person name="Kania S.A."/>
            <person name="Gerhold R.W."/>
            <person name="Richards J.E."/>
            <person name="Wolf T.M."/>
        </authorList>
    </citation>
    <scope>NUCLEOTIDE SEQUENCE</scope>
    <source>
        <strain evidence="1">MNPRO001-30</strain>
        <tissue evidence="1">Meninges</tissue>
    </source>
</reference>